<evidence type="ECO:0000256" key="3">
    <source>
        <dbReference type="ARBA" id="ARBA00022801"/>
    </source>
</evidence>
<evidence type="ECO:0000256" key="2">
    <source>
        <dbReference type="ARBA" id="ARBA00022741"/>
    </source>
</evidence>
<dbReference type="PROSITE" id="PS51192">
    <property type="entry name" value="HELICASE_ATP_BIND_1"/>
    <property type="match status" value="1"/>
</dbReference>
<feature type="short sequence motif" description="Q motif" evidence="6">
    <location>
        <begin position="4"/>
        <end position="32"/>
    </location>
</feature>
<name>A0A926I2K1_9FIRM</name>
<evidence type="ECO:0000256" key="7">
    <source>
        <dbReference type="RuleBase" id="RU000492"/>
    </source>
</evidence>
<dbReference type="CDD" id="cd18787">
    <property type="entry name" value="SF2_C_DEAD"/>
    <property type="match status" value="1"/>
</dbReference>
<dbReference type="SUPFAM" id="SSF52540">
    <property type="entry name" value="P-loop containing nucleoside triphosphate hydrolases"/>
    <property type="match status" value="1"/>
</dbReference>
<evidence type="ECO:0000259" key="10">
    <source>
        <dbReference type="PROSITE" id="PS51194"/>
    </source>
</evidence>
<dbReference type="InterPro" id="IPR005580">
    <property type="entry name" value="DbpA/CsdA_RNA-bd_dom"/>
</dbReference>
<dbReference type="InterPro" id="IPR001650">
    <property type="entry name" value="Helicase_C-like"/>
</dbReference>
<feature type="compositionally biased region" description="Basic and acidic residues" evidence="8">
    <location>
        <begin position="531"/>
        <end position="557"/>
    </location>
</feature>
<proteinExistence type="inferred from homology"/>
<dbReference type="PANTHER" id="PTHR47963:SF8">
    <property type="entry name" value="ATP-DEPENDENT RNA HELICASE DEAD"/>
    <property type="match status" value="1"/>
</dbReference>
<evidence type="ECO:0000313" key="12">
    <source>
        <dbReference type="EMBL" id="MBC8545359.1"/>
    </source>
</evidence>
<dbReference type="InterPro" id="IPR050547">
    <property type="entry name" value="DEAD_box_RNA_helicases"/>
</dbReference>
<dbReference type="Gene3D" id="3.30.70.330">
    <property type="match status" value="1"/>
</dbReference>
<evidence type="ECO:0000256" key="8">
    <source>
        <dbReference type="SAM" id="MobiDB-lite"/>
    </source>
</evidence>
<dbReference type="InterPro" id="IPR044742">
    <property type="entry name" value="DEAD/DEAH_RhlB"/>
</dbReference>
<dbReference type="EMBL" id="JACRST010000001">
    <property type="protein sequence ID" value="MBC8545359.1"/>
    <property type="molecule type" value="Genomic_DNA"/>
</dbReference>
<evidence type="ECO:0000259" key="9">
    <source>
        <dbReference type="PROSITE" id="PS51192"/>
    </source>
</evidence>
<dbReference type="CDD" id="cd00268">
    <property type="entry name" value="DEADc"/>
    <property type="match status" value="1"/>
</dbReference>
<dbReference type="InterPro" id="IPR027417">
    <property type="entry name" value="P-loop_NTPase"/>
</dbReference>
<keyword evidence="4 7" id="KW-0347">Helicase</keyword>
<protein>
    <recommendedName>
        <fullName evidence="1">RNA helicase</fullName>
        <ecNumber evidence="1">3.6.4.13</ecNumber>
    </recommendedName>
</protein>
<dbReference type="Gene3D" id="3.40.50.300">
    <property type="entry name" value="P-loop containing nucleotide triphosphate hydrolases"/>
    <property type="match status" value="2"/>
</dbReference>
<feature type="domain" description="Helicase ATP-binding" evidence="9">
    <location>
        <begin position="35"/>
        <end position="207"/>
    </location>
</feature>
<reference evidence="12" key="1">
    <citation type="submission" date="2020-08" db="EMBL/GenBank/DDBJ databases">
        <title>Genome public.</title>
        <authorList>
            <person name="Liu C."/>
            <person name="Sun Q."/>
        </authorList>
    </citation>
    <scope>NUCLEOTIDE SEQUENCE</scope>
    <source>
        <strain evidence="12">NSJ-31</strain>
    </source>
</reference>
<evidence type="ECO:0000259" key="11">
    <source>
        <dbReference type="PROSITE" id="PS51195"/>
    </source>
</evidence>
<keyword evidence="3 7" id="KW-0378">Hydrolase</keyword>
<accession>A0A926I2K1</accession>
<feature type="region of interest" description="Disordered" evidence="8">
    <location>
        <begin position="530"/>
        <end position="569"/>
    </location>
</feature>
<dbReference type="GO" id="GO:0005524">
    <property type="term" value="F:ATP binding"/>
    <property type="evidence" value="ECO:0007669"/>
    <property type="project" value="UniProtKB-KW"/>
</dbReference>
<dbReference type="GO" id="GO:0005840">
    <property type="term" value="C:ribosome"/>
    <property type="evidence" value="ECO:0007669"/>
    <property type="project" value="TreeGrafter"/>
</dbReference>
<dbReference type="Pfam" id="PF03880">
    <property type="entry name" value="DbpA"/>
    <property type="match status" value="1"/>
</dbReference>
<evidence type="ECO:0000256" key="1">
    <source>
        <dbReference type="ARBA" id="ARBA00012552"/>
    </source>
</evidence>
<gene>
    <name evidence="12" type="ORF">H8711_00215</name>
</gene>
<dbReference type="InterPro" id="IPR012677">
    <property type="entry name" value="Nucleotide-bd_a/b_plait_sf"/>
</dbReference>
<dbReference type="EC" id="3.6.4.13" evidence="1"/>
<dbReference type="GO" id="GO:0033592">
    <property type="term" value="F:RNA strand annealing activity"/>
    <property type="evidence" value="ECO:0007669"/>
    <property type="project" value="TreeGrafter"/>
</dbReference>
<dbReference type="Proteomes" id="UP000653127">
    <property type="component" value="Unassembled WGS sequence"/>
</dbReference>
<evidence type="ECO:0000256" key="4">
    <source>
        <dbReference type="ARBA" id="ARBA00022806"/>
    </source>
</evidence>
<keyword evidence="2 7" id="KW-0547">Nucleotide-binding</keyword>
<dbReference type="GO" id="GO:0003724">
    <property type="term" value="F:RNA helicase activity"/>
    <property type="evidence" value="ECO:0007669"/>
    <property type="project" value="UniProtKB-EC"/>
</dbReference>
<evidence type="ECO:0000256" key="5">
    <source>
        <dbReference type="ARBA" id="ARBA00022840"/>
    </source>
</evidence>
<sequence>MNPTPFIQLHIRPEIMRAIEAMGFENATDIQAQSIPLIQNGYDVIGRSQTGTGKTLAFGIPAIEKVETGEGKPQVQVLILCPTRELAMQACEEIKKLAQFLPGIRTADVYGGAPMDRQILKLKRANVVVGTPGRVMDHMRRRTLKLDHLKMIVLDEADEMLSMGFREDIETILQDTPDDRQTILFSATMPPAILALTKEYQKNPQLVEIDKKQVTVENIEQYFYDVPMGRKMDALNLILRYYNPSLAMIFCNTKSMVDEIAAFLTKQGFNVEGLHGDMKQSQRTKVMESFKYGKTSILVATDVAARGIDVNDIDYVINYDIPQNAEYYVHRIGRTGRAGKSGAAITLCSGRRQVEQLMFTARVTKSKIVRCEIPNAGQIRQKMAEQQMQQIENLLHEKGELAYSDLVERLNEKGFAPELVAAALMELHFGRPDLELREIKANKARIRTDGAPSGYSKIVLGIGRSSRVAPNHIVGALTERTELAGRDIGKIEIYDDRSIVGIPTDALESTISAMHNSKICGRPITAAAYENRGRGDRAPQQRRDIRSPRTAEKDYRKLPSKKRYHKPRG</sequence>
<dbReference type="Pfam" id="PF00270">
    <property type="entry name" value="DEAD"/>
    <property type="match status" value="1"/>
</dbReference>
<feature type="compositionally biased region" description="Basic residues" evidence="8">
    <location>
        <begin position="558"/>
        <end position="569"/>
    </location>
</feature>
<dbReference type="SMART" id="SM00487">
    <property type="entry name" value="DEXDc"/>
    <property type="match status" value="1"/>
</dbReference>
<organism evidence="12 13">
    <name type="scientific">Ligaoa zhengdingensis</name>
    <dbReference type="NCBI Taxonomy" id="2763658"/>
    <lineage>
        <taxon>Bacteria</taxon>
        <taxon>Bacillati</taxon>
        <taxon>Bacillota</taxon>
        <taxon>Clostridia</taxon>
        <taxon>Eubacteriales</taxon>
        <taxon>Oscillospiraceae</taxon>
        <taxon>Ligaoa</taxon>
    </lineage>
</organism>
<evidence type="ECO:0000313" key="13">
    <source>
        <dbReference type="Proteomes" id="UP000653127"/>
    </source>
</evidence>
<dbReference type="GO" id="GO:0016787">
    <property type="term" value="F:hydrolase activity"/>
    <property type="evidence" value="ECO:0007669"/>
    <property type="project" value="UniProtKB-KW"/>
</dbReference>
<dbReference type="PROSITE" id="PS51194">
    <property type="entry name" value="HELICASE_CTER"/>
    <property type="match status" value="1"/>
</dbReference>
<dbReference type="InterPro" id="IPR011545">
    <property type="entry name" value="DEAD/DEAH_box_helicase_dom"/>
</dbReference>
<keyword evidence="13" id="KW-1185">Reference proteome</keyword>
<dbReference type="PROSITE" id="PS51195">
    <property type="entry name" value="Q_MOTIF"/>
    <property type="match status" value="1"/>
</dbReference>
<comment type="caution">
    <text evidence="12">The sequence shown here is derived from an EMBL/GenBank/DDBJ whole genome shotgun (WGS) entry which is preliminary data.</text>
</comment>
<feature type="domain" description="DEAD-box RNA helicase Q" evidence="11">
    <location>
        <begin position="4"/>
        <end position="32"/>
    </location>
</feature>
<feature type="domain" description="Helicase C-terminal" evidence="10">
    <location>
        <begin position="218"/>
        <end position="391"/>
    </location>
</feature>
<comment type="similarity">
    <text evidence="7">Belongs to the DEAD box helicase family.</text>
</comment>
<keyword evidence="5 7" id="KW-0067">ATP-binding</keyword>
<dbReference type="InterPro" id="IPR014014">
    <property type="entry name" value="RNA_helicase_DEAD_Q_motif"/>
</dbReference>
<dbReference type="PROSITE" id="PS00039">
    <property type="entry name" value="DEAD_ATP_HELICASE"/>
    <property type="match status" value="1"/>
</dbReference>
<dbReference type="InterPro" id="IPR014001">
    <property type="entry name" value="Helicase_ATP-bd"/>
</dbReference>
<dbReference type="SMART" id="SM00490">
    <property type="entry name" value="HELICc"/>
    <property type="match status" value="1"/>
</dbReference>
<evidence type="ECO:0000256" key="6">
    <source>
        <dbReference type="PROSITE-ProRule" id="PRU00552"/>
    </source>
</evidence>
<dbReference type="AlphaFoldDB" id="A0A926I2K1"/>
<dbReference type="RefSeq" id="WP_249281514.1">
    <property type="nucleotide sequence ID" value="NZ_JACRST010000001.1"/>
</dbReference>
<dbReference type="InterPro" id="IPR000629">
    <property type="entry name" value="RNA-helicase_DEAD-box_CS"/>
</dbReference>
<dbReference type="GO" id="GO:0009409">
    <property type="term" value="P:response to cold"/>
    <property type="evidence" value="ECO:0007669"/>
    <property type="project" value="TreeGrafter"/>
</dbReference>
<dbReference type="Pfam" id="PF00271">
    <property type="entry name" value="Helicase_C"/>
    <property type="match status" value="1"/>
</dbReference>
<dbReference type="GO" id="GO:0005829">
    <property type="term" value="C:cytosol"/>
    <property type="evidence" value="ECO:0007669"/>
    <property type="project" value="TreeGrafter"/>
</dbReference>
<dbReference type="PANTHER" id="PTHR47963">
    <property type="entry name" value="DEAD-BOX ATP-DEPENDENT RNA HELICASE 47, MITOCHONDRIAL"/>
    <property type="match status" value="1"/>
</dbReference>